<evidence type="ECO:0000313" key="1">
    <source>
        <dbReference type="EMBL" id="QIH43717.1"/>
    </source>
</evidence>
<accession>A0A6G7CNK8</accession>
<proteinExistence type="predicted"/>
<dbReference type="AlphaFoldDB" id="A0A6G7CNK8"/>
<reference evidence="1 2" key="1">
    <citation type="submission" date="2020-02" db="EMBL/GenBank/DDBJ databases">
        <title>A complete genome of a marine bacterium Vibrio sp. ZWAL4003 isolated from the mangrove sediment with the ability to degrade polysaccharides.</title>
        <authorList>
            <person name="Wu J."/>
            <person name="Qu W."/>
            <person name="Zeng R."/>
        </authorList>
    </citation>
    <scope>NUCLEOTIDE SEQUENCE [LARGE SCALE GENOMIC DNA]</scope>
    <source>
        <strain evidence="1 2">ZWAL4003</strain>
    </source>
</reference>
<evidence type="ECO:0000313" key="2">
    <source>
        <dbReference type="Proteomes" id="UP000503003"/>
    </source>
</evidence>
<dbReference type="RefSeq" id="WP_165313389.1">
    <property type="nucleotide sequence ID" value="NZ_CP049332.1"/>
</dbReference>
<keyword evidence="2" id="KW-1185">Reference proteome</keyword>
<protein>
    <submittedName>
        <fullName evidence="1">Uncharacterized protein</fullName>
    </submittedName>
</protein>
<gene>
    <name evidence="1" type="ORF">G5S32_17165</name>
</gene>
<dbReference type="EMBL" id="CP049332">
    <property type="protein sequence ID" value="QIH43717.1"/>
    <property type="molecule type" value="Genomic_DNA"/>
</dbReference>
<sequence length="271" mass="30936">MQEISDMEVIGNNFFLGLMGDVSSLVSKSSRRSLVKHQVSISKLLDMIDVVRQHRSLTHQFLFNHQQDVAEKISELDNEMIKAATKLASDRYIGNSIERIALRNKLFQLTSNYKNRSISNNLVVHGKMIRQLIFQVDSQILISLDKANKLEFAGDYNDQWQTVMSGIEALTQYRLGIMAMNMNFKPALLVKQANLLYTKLVKVDAVYADYHPDLNECMRQLDKYLIEQKHTEEYQAKLFELSSEISAALVDVYEAIIERTFAKAISGGYAA</sequence>
<dbReference type="KEGG" id="vzi:G5S32_17165"/>
<dbReference type="Proteomes" id="UP000503003">
    <property type="component" value="Chromosome 2"/>
</dbReference>
<name>A0A6G7CNK8_9VIBR</name>
<organism evidence="1 2">
    <name type="scientific">Vibrio ziniensis</name>
    <dbReference type="NCBI Taxonomy" id="2711221"/>
    <lineage>
        <taxon>Bacteria</taxon>
        <taxon>Pseudomonadati</taxon>
        <taxon>Pseudomonadota</taxon>
        <taxon>Gammaproteobacteria</taxon>
        <taxon>Vibrionales</taxon>
        <taxon>Vibrionaceae</taxon>
        <taxon>Vibrio</taxon>
    </lineage>
</organism>